<dbReference type="InterPro" id="IPR036388">
    <property type="entry name" value="WH-like_DNA-bd_sf"/>
</dbReference>
<evidence type="ECO:0000256" key="1">
    <source>
        <dbReference type="SAM" id="Phobius"/>
    </source>
</evidence>
<dbReference type="Gene3D" id="1.10.10.10">
    <property type="entry name" value="Winged helix-like DNA-binding domain superfamily/Winged helix DNA-binding domain"/>
    <property type="match status" value="1"/>
</dbReference>
<keyword evidence="1" id="KW-1133">Transmembrane helix</keyword>
<feature type="transmembrane region" description="Helical" evidence="1">
    <location>
        <begin position="12"/>
        <end position="34"/>
    </location>
</feature>
<keyword evidence="1" id="KW-0812">Transmembrane</keyword>
<keyword evidence="1" id="KW-0472">Membrane</keyword>
<evidence type="ECO:0000259" key="2">
    <source>
        <dbReference type="SMART" id="SM00421"/>
    </source>
</evidence>
<dbReference type="GO" id="GO:0003677">
    <property type="term" value="F:DNA binding"/>
    <property type="evidence" value="ECO:0007669"/>
    <property type="project" value="InterPro"/>
</dbReference>
<feature type="transmembrane region" description="Helical" evidence="1">
    <location>
        <begin position="142"/>
        <end position="164"/>
    </location>
</feature>
<feature type="transmembrane region" description="Helical" evidence="1">
    <location>
        <begin position="112"/>
        <end position="130"/>
    </location>
</feature>
<protein>
    <recommendedName>
        <fullName evidence="2">HTH luxR-type domain-containing protein</fullName>
    </recommendedName>
</protein>
<evidence type="ECO:0000313" key="4">
    <source>
        <dbReference type="Proteomes" id="UP000589738"/>
    </source>
</evidence>
<dbReference type="AlphaFoldDB" id="A0A841NE57"/>
<dbReference type="SMART" id="SM00421">
    <property type="entry name" value="HTH_LUXR"/>
    <property type="match status" value="1"/>
</dbReference>
<dbReference type="InterPro" id="IPR016032">
    <property type="entry name" value="Sig_transdc_resp-reg_C-effctor"/>
</dbReference>
<feature type="transmembrane region" description="Helical" evidence="1">
    <location>
        <begin position="40"/>
        <end position="59"/>
    </location>
</feature>
<sequence>MKEKIKNEKTKLLSRTIITLSIIFFFICVADFFFSSKKMLLYPTLTALIFNLILLFNINKPVIEKLSFADMIILIVYFSFLCHYFSLDLFFVPVFCLLYLYTFFLFRDIQRIILFSLIVISITLLLFFFREKNNMLRSLGDSSVYIGYLRATATFAIGLLFYYIADFWLKNKSLAKESTHISKEKTDSVKLADIFESISRRDNSFMPLFLTVNPAFMNKVRERCPKINDTELEVCALIKLGLTTKEIAIATNSTYKAIESIKYRLRKKLDLESGINLMLFFNEL</sequence>
<dbReference type="SUPFAM" id="SSF46894">
    <property type="entry name" value="C-terminal effector domain of the bipartite response regulators"/>
    <property type="match status" value="1"/>
</dbReference>
<organism evidence="3 4">
    <name type="scientific">Chryseobacterium shigense</name>
    <dbReference type="NCBI Taxonomy" id="297244"/>
    <lineage>
        <taxon>Bacteria</taxon>
        <taxon>Pseudomonadati</taxon>
        <taxon>Bacteroidota</taxon>
        <taxon>Flavobacteriia</taxon>
        <taxon>Flavobacteriales</taxon>
        <taxon>Weeksellaceae</taxon>
        <taxon>Chryseobacterium group</taxon>
        <taxon>Chryseobacterium</taxon>
    </lineage>
</organism>
<dbReference type="InterPro" id="IPR000792">
    <property type="entry name" value="Tscrpt_reg_LuxR_C"/>
</dbReference>
<dbReference type="Proteomes" id="UP000589738">
    <property type="component" value="Unassembled WGS sequence"/>
</dbReference>
<reference evidence="3 4" key="1">
    <citation type="submission" date="2020-08" db="EMBL/GenBank/DDBJ databases">
        <title>Functional genomics of gut bacteria from endangered species of beetles.</title>
        <authorList>
            <person name="Carlos-Shanley C."/>
        </authorList>
    </citation>
    <scope>NUCLEOTIDE SEQUENCE [LARGE SCALE GENOMIC DNA]</scope>
    <source>
        <strain evidence="3 4">S00136</strain>
    </source>
</reference>
<dbReference type="GO" id="GO:0006355">
    <property type="term" value="P:regulation of DNA-templated transcription"/>
    <property type="evidence" value="ECO:0007669"/>
    <property type="project" value="InterPro"/>
</dbReference>
<name>A0A841NE57_9FLAO</name>
<accession>A0A841NE57</accession>
<proteinExistence type="predicted"/>
<feature type="transmembrane region" description="Helical" evidence="1">
    <location>
        <begin position="71"/>
        <end position="100"/>
    </location>
</feature>
<feature type="domain" description="HTH luxR-type" evidence="2">
    <location>
        <begin position="229"/>
        <end position="281"/>
    </location>
</feature>
<dbReference type="EMBL" id="JACHLC010000001">
    <property type="protein sequence ID" value="MBB6369175.1"/>
    <property type="molecule type" value="Genomic_DNA"/>
</dbReference>
<comment type="caution">
    <text evidence="3">The sequence shown here is derived from an EMBL/GenBank/DDBJ whole genome shotgun (WGS) entry which is preliminary data.</text>
</comment>
<gene>
    <name evidence="3" type="ORF">HNP36_000228</name>
</gene>
<dbReference type="RefSeq" id="WP_184161521.1">
    <property type="nucleotide sequence ID" value="NZ_JACHLC010000001.1"/>
</dbReference>
<evidence type="ECO:0000313" key="3">
    <source>
        <dbReference type="EMBL" id="MBB6369175.1"/>
    </source>
</evidence>
<keyword evidence="4" id="KW-1185">Reference proteome</keyword>